<evidence type="ECO:0000256" key="5">
    <source>
        <dbReference type="ARBA" id="ARBA00022737"/>
    </source>
</evidence>
<dbReference type="SMART" id="SM00155">
    <property type="entry name" value="PLDc"/>
    <property type="match status" value="2"/>
</dbReference>
<feature type="region of interest" description="Disordered" evidence="10">
    <location>
        <begin position="70"/>
        <end position="219"/>
    </location>
</feature>
<evidence type="ECO:0000256" key="3">
    <source>
        <dbReference type="ARBA" id="ARBA00012027"/>
    </source>
</evidence>
<protein>
    <recommendedName>
        <fullName evidence="3">phospholipase D</fullName>
        <ecNumber evidence="3">3.1.4.4</ecNumber>
    </recommendedName>
</protein>
<evidence type="ECO:0000256" key="7">
    <source>
        <dbReference type="ARBA" id="ARBA00022837"/>
    </source>
</evidence>
<evidence type="ECO:0000259" key="11">
    <source>
        <dbReference type="PROSITE" id="PS50004"/>
    </source>
</evidence>
<name>A0A7S1HVA9_9EUGL</name>
<keyword evidence="7" id="KW-0106">Calcium</keyword>
<feature type="compositionally biased region" description="Pro residues" evidence="10">
    <location>
        <begin position="110"/>
        <end position="121"/>
    </location>
</feature>
<dbReference type="PANTHER" id="PTHR18896">
    <property type="entry name" value="PHOSPHOLIPASE D"/>
    <property type="match status" value="1"/>
</dbReference>
<dbReference type="Gene3D" id="3.30.870.10">
    <property type="entry name" value="Endonuclease Chain A"/>
    <property type="match status" value="2"/>
</dbReference>
<dbReference type="PANTHER" id="PTHR18896:SF60">
    <property type="entry name" value="PHOSPHOLIPASE D"/>
    <property type="match status" value="1"/>
</dbReference>
<dbReference type="CDD" id="cd00030">
    <property type="entry name" value="C2"/>
    <property type="match status" value="1"/>
</dbReference>
<dbReference type="InterPro" id="IPR015679">
    <property type="entry name" value="PLipase_D_fam"/>
</dbReference>
<dbReference type="AlphaFoldDB" id="A0A7S1HVA9"/>
<feature type="compositionally biased region" description="Pro residues" evidence="10">
    <location>
        <begin position="150"/>
        <end position="159"/>
    </location>
</feature>
<evidence type="ECO:0000256" key="10">
    <source>
        <dbReference type="SAM" id="MobiDB-lite"/>
    </source>
</evidence>
<feature type="domain" description="C2" evidence="11">
    <location>
        <begin position="214"/>
        <end position="369"/>
    </location>
</feature>
<keyword evidence="6" id="KW-0378">Hydrolase</keyword>
<reference evidence="13" key="1">
    <citation type="submission" date="2021-01" db="EMBL/GenBank/DDBJ databases">
        <authorList>
            <person name="Corre E."/>
            <person name="Pelletier E."/>
            <person name="Niang G."/>
            <person name="Scheremetjew M."/>
            <person name="Finn R."/>
            <person name="Kale V."/>
            <person name="Holt S."/>
            <person name="Cochrane G."/>
            <person name="Meng A."/>
            <person name="Brown T."/>
            <person name="Cohen L."/>
        </authorList>
    </citation>
    <scope>NUCLEOTIDE SEQUENCE</scope>
    <source>
        <strain evidence="13">NIES-381</strain>
    </source>
</reference>
<dbReference type="GO" id="GO:0005886">
    <property type="term" value="C:plasma membrane"/>
    <property type="evidence" value="ECO:0007669"/>
    <property type="project" value="TreeGrafter"/>
</dbReference>
<evidence type="ECO:0000256" key="8">
    <source>
        <dbReference type="ARBA" id="ARBA00022963"/>
    </source>
</evidence>
<dbReference type="PROSITE" id="PS50035">
    <property type="entry name" value="PLD"/>
    <property type="match status" value="2"/>
</dbReference>
<dbReference type="SUPFAM" id="SSF49562">
    <property type="entry name" value="C2 domain (Calcium/lipid-binding domain, CaLB)"/>
    <property type="match status" value="1"/>
</dbReference>
<comment type="cofactor">
    <cofactor evidence="1">
        <name>Ca(2+)</name>
        <dbReference type="ChEBI" id="CHEBI:29108"/>
    </cofactor>
</comment>
<evidence type="ECO:0000313" key="13">
    <source>
        <dbReference type="EMBL" id="CAD8992423.1"/>
    </source>
</evidence>
<evidence type="ECO:0000256" key="6">
    <source>
        <dbReference type="ARBA" id="ARBA00022801"/>
    </source>
</evidence>
<dbReference type="InterPro" id="IPR001736">
    <property type="entry name" value="PLipase_D/transphosphatidylase"/>
</dbReference>
<evidence type="ECO:0000256" key="4">
    <source>
        <dbReference type="ARBA" id="ARBA00022723"/>
    </source>
</evidence>
<evidence type="ECO:0000256" key="2">
    <source>
        <dbReference type="ARBA" id="ARBA00010683"/>
    </source>
</evidence>
<dbReference type="Pfam" id="PF00168">
    <property type="entry name" value="C2"/>
    <property type="match status" value="1"/>
</dbReference>
<dbReference type="InterPro" id="IPR024632">
    <property type="entry name" value="PLipase_D_C"/>
</dbReference>
<dbReference type="InterPro" id="IPR035892">
    <property type="entry name" value="C2_domain_sf"/>
</dbReference>
<keyword evidence="5" id="KW-0677">Repeat</keyword>
<dbReference type="GO" id="GO:0046872">
    <property type="term" value="F:metal ion binding"/>
    <property type="evidence" value="ECO:0007669"/>
    <property type="project" value="UniProtKB-KW"/>
</dbReference>
<dbReference type="GO" id="GO:0004630">
    <property type="term" value="F:phospholipase D activity"/>
    <property type="evidence" value="ECO:0007669"/>
    <property type="project" value="UniProtKB-EC"/>
</dbReference>
<feature type="domain" description="PLD phosphodiesterase" evidence="12">
    <location>
        <begin position="890"/>
        <end position="917"/>
    </location>
</feature>
<dbReference type="SMART" id="SM00239">
    <property type="entry name" value="C2"/>
    <property type="match status" value="1"/>
</dbReference>
<dbReference type="Pfam" id="PF12357">
    <property type="entry name" value="PLD_C"/>
    <property type="match status" value="1"/>
</dbReference>
<keyword evidence="4" id="KW-0479">Metal-binding</keyword>
<feature type="domain" description="PLD phosphodiesterase" evidence="12">
    <location>
        <begin position="576"/>
        <end position="614"/>
    </location>
</feature>
<feature type="compositionally biased region" description="Polar residues" evidence="10">
    <location>
        <begin position="24"/>
        <end position="42"/>
    </location>
</feature>
<proteinExistence type="inferred from homology"/>
<feature type="compositionally biased region" description="Low complexity" evidence="10">
    <location>
        <begin position="199"/>
        <end position="215"/>
    </location>
</feature>
<accession>A0A7S1HVA9</accession>
<evidence type="ECO:0000259" key="12">
    <source>
        <dbReference type="PROSITE" id="PS50035"/>
    </source>
</evidence>
<dbReference type="SUPFAM" id="SSF56024">
    <property type="entry name" value="Phospholipase D/nuclease"/>
    <property type="match status" value="2"/>
</dbReference>
<dbReference type="InterPro" id="IPR000008">
    <property type="entry name" value="C2_dom"/>
</dbReference>
<dbReference type="PROSITE" id="PS50004">
    <property type="entry name" value="C2"/>
    <property type="match status" value="1"/>
</dbReference>
<feature type="compositionally biased region" description="Pro residues" evidence="10">
    <location>
        <begin position="171"/>
        <end position="182"/>
    </location>
</feature>
<evidence type="ECO:0000256" key="1">
    <source>
        <dbReference type="ARBA" id="ARBA00001913"/>
    </source>
</evidence>
<dbReference type="Pfam" id="PF00614">
    <property type="entry name" value="PLDc"/>
    <property type="match status" value="1"/>
</dbReference>
<organism evidence="13">
    <name type="scientific">Eutreptiella gymnastica</name>
    <dbReference type="NCBI Taxonomy" id="73025"/>
    <lineage>
        <taxon>Eukaryota</taxon>
        <taxon>Discoba</taxon>
        <taxon>Euglenozoa</taxon>
        <taxon>Euglenida</taxon>
        <taxon>Spirocuta</taxon>
        <taxon>Euglenophyceae</taxon>
        <taxon>Eutreptiales</taxon>
        <taxon>Eutreptiaceae</taxon>
        <taxon>Eutreptiella</taxon>
    </lineage>
</organism>
<feature type="region of interest" description="Disordered" evidence="10">
    <location>
        <begin position="1"/>
        <end position="42"/>
    </location>
</feature>
<comment type="similarity">
    <text evidence="2">Belongs to the phospholipase D family. C2-PLD subfamily.</text>
</comment>
<evidence type="ECO:0000256" key="9">
    <source>
        <dbReference type="ARBA" id="ARBA00023098"/>
    </source>
</evidence>
<sequence>MYEPQGYSAVSSDRGSRQEPPYSISHQARMDTNLSPTPRSHTTRVYSSASYFTGNAPRIVPVQAPTYHAGTWNPQDAKSGHIDEHAQLVSEMNEKYGNTRKSIRSVRTPYPQPAPAPPSPPVQEENEGRPETLWTPPKPRQRRSPRMRPETPPRVPPPSDQENESRHQSPLPDPLSSPPGSPLSPATPLKAPRDHYTPGREPTGAATTPAAAVTPMSDDNGPEYDKDFLCGDLHLTIHCACDLPNVERLRLGAIGKIRGLVDKTDCYIMIRTFDRENPHDCECPGQKRSRADCKEVACKGVWQAKTKTISNNLNPIWEERFVIPLNGPVKAILLCLKDRELAGSNSGFGEAAIKVSEVLARKGVTEQWLQVLPVDKSVRTADTRLCISYTYNDANDFNTTECPYQAFPQRKGNRFIMYNDAHLCKDHPLPTVPTARGPYVPQDCWNDMYNSIKNAQKFIYITGWSVWTSLTMIRPTNESLGDLLKRKAANQVDVRIMVWDDVSSISNRVLQTLHINFASKGMMGTYDEDTKSFFKGSSVKCHLVPCPVRKKHQKGRNSDPLGRLGGEVANSLGKYWAFTHHQKTVICDADGWFGPSGKRKIVAYIGGIDLTAGRFDDSSHPLFSTLQTTHRGDYYNGLAAGFDESVGPREPWHDIHSKVEGPCARDILENFQMRWRKQVKSKEKDKDFSSDASMLKPHEDICNRNTWSIQMFRSIGRKCAIQVRGIDQGIQKAYIYAIRRAQKFIYIENQYFMGSSQHWLMPDGEAKPCANTIPYELAMKVASKIRKGHDFRVYVTIPMWSEGIPESITIQTILFWQSETIKMMYKVIADALRERIKLGPPFDRSGGQVPTDYLQFFCLGNRTLDLSGSIHNPNVNLNALQKKLVEQKRFPIYVHSKLGIFDDEYIIIGSANINQRSMDGARDTEICVGACEDAFLHNRQTGELPKGQVAGFRLSLWGEHMGCFDPIFQQPHTLQCMNYVKQLAYENWECFKSNVPKELPHAHLLPYPISIDSAGEVRPNGMHEDGQYFPDTKAPIIPKITPNVMLELMTT</sequence>
<dbReference type="GO" id="GO:0009395">
    <property type="term" value="P:phospholipid catabolic process"/>
    <property type="evidence" value="ECO:0007669"/>
    <property type="project" value="TreeGrafter"/>
</dbReference>
<dbReference type="EC" id="3.1.4.4" evidence="3"/>
<keyword evidence="8" id="KW-0442">Lipid degradation</keyword>
<dbReference type="EMBL" id="HBGA01009408">
    <property type="protein sequence ID" value="CAD8992423.1"/>
    <property type="molecule type" value="Transcribed_RNA"/>
</dbReference>
<keyword evidence="9" id="KW-0443">Lipid metabolism</keyword>
<dbReference type="Gene3D" id="2.60.40.150">
    <property type="entry name" value="C2 domain"/>
    <property type="match status" value="1"/>
</dbReference>
<gene>
    <name evidence="13" type="ORF">EGYM00392_LOCUS3470</name>
</gene>